<gene>
    <name evidence="2" type="ORF">BaRGS_00013980</name>
</gene>
<dbReference type="AlphaFoldDB" id="A0ABD0L6F3"/>
<organism evidence="2 3">
    <name type="scientific">Batillaria attramentaria</name>
    <dbReference type="NCBI Taxonomy" id="370345"/>
    <lineage>
        <taxon>Eukaryota</taxon>
        <taxon>Metazoa</taxon>
        <taxon>Spiralia</taxon>
        <taxon>Lophotrochozoa</taxon>
        <taxon>Mollusca</taxon>
        <taxon>Gastropoda</taxon>
        <taxon>Caenogastropoda</taxon>
        <taxon>Sorbeoconcha</taxon>
        <taxon>Cerithioidea</taxon>
        <taxon>Batillariidae</taxon>
        <taxon>Batillaria</taxon>
    </lineage>
</organism>
<reference evidence="2 3" key="1">
    <citation type="journal article" date="2023" name="Sci. Data">
        <title>Genome assembly of the Korean intertidal mud-creeper Batillaria attramentaria.</title>
        <authorList>
            <person name="Patra A.K."/>
            <person name="Ho P.T."/>
            <person name="Jun S."/>
            <person name="Lee S.J."/>
            <person name="Kim Y."/>
            <person name="Won Y.J."/>
        </authorList>
    </citation>
    <scope>NUCLEOTIDE SEQUENCE [LARGE SCALE GENOMIC DNA]</scope>
    <source>
        <strain evidence="2">Wonlab-2016</strain>
    </source>
</reference>
<proteinExistence type="predicted"/>
<name>A0ABD0L6F3_9CAEN</name>
<feature type="region of interest" description="Disordered" evidence="1">
    <location>
        <begin position="66"/>
        <end position="96"/>
    </location>
</feature>
<evidence type="ECO:0000256" key="1">
    <source>
        <dbReference type="SAM" id="MobiDB-lite"/>
    </source>
</evidence>
<accession>A0ABD0L6F3</accession>
<dbReference type="Proteomes" id="UP001519460">
    <property type="component" value="Unassembled WGS sequence"/>
</dbReference>
<protein>
    <submittedName>
        <fullName evidence="2">Uncharacterized protein</fullName>
    </submittedName>
</protein>
<dbReference type="EMBL" id="JACVVK020000080">
    <property type="protein sequence ID" value="KAK7494853.1"/>
    <property type="molecule type" value="Genomic_DNA"/>
</dbReference>
<evidence type="ECO:0000313" key="2">
    <source>
        <dbReference type="EMBL" id="KAK7494853.1"/>
    </source>
</evidence>
<sequence length="96" mass="10661">MLVAINVSSLLCQTPKLANDAESVVWEVLTMAVRGNTEIGDQVSDEGRGADESQLACNELRRPIRHRGLHAIGTSRGRRQGTYRKTQARSSPRREM</sequence>
<keyword evidence="3" id="KW-1185">Reference proteome</keyword>
<comment type="caution">
    <text evidence="2">The sequence shown here is derived from an EMBL/GenBank/DDBJ whole genome shotgun (WGS) entry which is preliminary data.</text>
</comment>
<evidence type="ECO:0000313" key="3">
    <source>
        <dbReference type="Proteomes" id="UP001519460"/>
    </source>
</evidence>